<sequence>MATVQIVKASNEDIIAIQKIAAATWPVTYNAILSAKQLSYMLNKMYNTEVIASQMNTTGNQFFLAVLDGQPIGFCHVAVSEQSHTYKLHKLYVLPTIQKTGAGITLMQTAEDFAREHGATNLILNVNRHNNAFGFYKKHGFEILRSEDVDIGRNFFMNDYVLIKSL</sequence>
<name>A0ABT4UKN7_9BACT</name>
<evidence type="ECO:0000313" key="5">
    <source>
        <dbReference type="Proteomes" id="UP001210231"/>
    </source>
</evidence>
<dbReference type="EC" id="2.3.1.-" evidence="4"/>
<dbReference type="RefSeq" id="WP_407031679.1">
    <property type="nucleotide sequence ID" value="NZ_JAQGEF010000012.1"/>
</dbReference>
<dbReference type="EMBL" id="JAQGEF010000012">
    <property type="protein sequence ID" value="MDA3615353.1"/>
    <property type="molecule type" value="Genomic_DNA"/>
</dbReference>
<evidence type="ECO:0000259" key="3">
    <source>
        <dbReference type="PROSITE" id="PS51186"/>
    </source>
</evidence>
<evidence type="ECO:0000313" key="4">
    <source>
        <dbReference type="EMBL" id="MDA3615353.1"/>
    </source>
</evidence>
<keyword evidence="2 4" id="KW-0012">Acyltransferase</keyword>
<dbReference type="InterPro" id="IPR050832">
    <property type="entry name" value="Bact_Acetyltransf"/>
</dbReference>
<evidence type="ECO:0000256" key="1">
    <source>
        <dbReference type="ARBA" id="ARBA00022679"/>
    </source>
</evidence>
<dbReference type="CDD" id="cd04301">
    <property type="entry name" value="NAT_SF"/>
    <property type="match status" value="1"/>
</dbReference>
<dbReference type="SUPFAM" id="SSF55729">
    <property type="entry name" value="Acyl-CoA N-acyltransferases (Nat)"/>
    <property type="match status" value="1"/>
</dbReference>
<dbReference type="Proteomes" id="UP001210231">
    <property type="component" value="Unassembled WGS sequence"/>
</dbReference>
<dbReference type="InterPro" id="IPR000182">
    <property type="entry name" value="GNAT_dom"/>
</dbReference>
<dbReference type="Pfam" id="PF13673">
    <property type="entry name" value="Acetyltransf_10"/>
    <property type="match status" value="1"/>
</dbReference>
<reference evidence="4 5" key="1">
    <citation type="submission" date="2022-12" db="EMBL/GenBank/DDBJ databases">
        <title>Chitinophagaceae gen. sp. nov., a new member of the family Chitinophagaceae, isolated from soil in a chemical factory.</title>
        <authorList>
            <person name="Ke Z."/>
        </authorList>
    </citation>
    <scope>NUCLEOTIDE SEQUENCE [LARGE SCALE GENOMIC DNA]</scope>
    <source>
        <strain evidence="4 5">LY-5</strain>
    </source>
</reference>
<evidence type="ECO:0000256" key="2">
    <source>
        <dbReference type="ARBA" id="ARBA00023315"/>
    </source>
</evidence>
<dbReference type="Gene3D" id="3.40.630.30">
    <property type="match status" value="1"/>
</dbReference>
<keyword evidence="1 4" id="KW-0808">Transferase</keyword>
<comment type="caution">
    <text evidence="4">The sequence shown here is derived from an EMBL/GenBank/DDBJ whole genome shotgun (WGS) entry which is preliminary data.</text>
</comment>
<dbReference type="GO" id="GO:0016746">
    <property type="term" value="F:acyltransferase activity"/>
    <property type="evidence" value="ECO:0007669"/>
    <property type="project" value="UniProtKB-KW"/>
</dbReference>
<organism evidence="4 5">
    <name type="scientific">Polluticaenibacter yanchengensis</name>
    <dbReference type="NCBI Taxonomy" id="3014562"/>
    <lineage>
        <taxon>Bacteria</taxon>
        <taxon>Pseudomonadati</taxon>
        <taxon>Bacteroidota</taxon>
        <taxon>Chitinophagia</taxon>
        <taxon>Chitinophagales</taxon>
        <taxon>Chitinophagaceae</taxon>
        <taxon>Polluticaenibacter</taxon>
    </lineage>
</organism>
<dbReference type="InterPro" id="IPR016181">
    <property type="entry name" value="Acyl_CoA_acyltransferase"/>
</dbReference>
<keyword evidence="5" id="KW-1185">Reference proteome</keyword>
<accession>A0ABT4UKN7</accession>
<gene>
    <name evidence="4" type="ORF">O3P16_11080</name>
</gene>
<dbReference type="PANTHER" id="PTHR43877">
    <property type="entry name" value="AMINOALKYLPHOSPHONATE N-ACETYLTRANSFERASE-RELATED-RELATED"/>
    <property type="match status" value="1"/>
</dbReference>
<dbReference type="PROSITE" id="PS51186">
    <property type="entry name" value="GNAT"/>
    <property type="match status" value="1"/>
</dbReference>
<feature type="domain" description="N-acetyltransferase" evidence="3">
    <location>
        <begin position="4"/>
        <end position="166"/>
    </location>
</feature>
<dbReference type="PANTHER" id="PTHR43877:SF2">
    <property type="entry name" value="AMINOALKYLPHOSPHONATE N-ACETYLTRANSFERASE-RELATED"/>
    <property type="match status" value="1"/>
</dbReference>
<proteinExistence type="predicted"/>
<protein>
    <submittedName>
        <fullName evidence="4">GNAT family N-acetyltransferase</fullName>
        <ecNumber evidence="4">2.3.1.-</ecNumber>
    </submittedName>
</protein>